<name>A0A654LYB1_9ARCH</name>
<proteinExistence type="predicted"/>
<evidence type="ECO:0008006" key="3">
    <source>
        <dbReference type="Google" id="ProtNLM"/>
    </source>
</evidence>
<dbReference type="EMBL" id="CP012850">
    <property type="protein sequence ID" value="ALI35800.1"/>
    <property type="molecule type" value="Genomic_DNA"/>
</dbReference>
<gene>
    <name evidence="1" type="ORF">NMY3_01597</name>
</gene>
<dbReference type="OrthoDB" id="2272at2157"/>
<accession>A0A654LYB1</accession>
<dbReference type="GeneID" id="60421630"/>
<dbReference type="KEGG" id="taa:NMY3_01597"/>
<keyword evidence="2" id="KW-1185">Reference proteome</keyword>
<protein>
    <recommendedName>
        <fullName evidence="3">Exo-alpha-sialidase</fullName>
    </recommendedName>
</protein>
<reference evidence="2" key="1">
    <citation type="submission" date="2015-10" db="EMBL/GenBank/DDBJ databases">
        <title>Niche specialization of a soil ammonia-oxidizing archaeon, Candidatus Nitrosocosmicus oleophilus.</title>
        <authorList>
            <person name="Jung M.-Y."/>
            <person name="Rhee S.-K."/>
        </authorList>
    </citation>
    <scope>NUCLEOTIDE SEQUENCE [LARGE SCALE GENOMIC DNA]</scope>
    <source>
        <strain evidence="2">MY3</strain>
    </source>
</reference>
<sequence>MTAVLITSIALSFETPGVVNGRVWVTDPMRNAPIASSDSGENVYIVWWTNRTGNDEVMFRASADGGVTFGDKINLSNSTDSDSIDAELAAVGDNVVIVTWWEWRNQTDTTGTQSTLPMTMMTIPGGGEAEPVARISTDSGQTFGPILKLATNGTIGG</sequence>
<evidence type="ECO:0000313" key="1">
    <source>
        <dbReference type="EMBL" id="ALI35800.1"/>
    </source>
</evidence>
<organism evidence="1 2">
    <name type="scientific">Candidatus Nitrosocosmicus oleophilus</name>
    <dbReference type="NCBI Taxonomy" id="1353260"/>
    <lineage>
        <taxon>Archaea</taxon>
        <taxon>Nitrososphaerota</taxon>
        <taxon>Nitrososphaeria</taxon>
        <taxon>Nitrososphaerales</taxon>
        <taxon>Nitrososphaeraceae</taxon>
        <taxon>Candidatus Nitrosocosmicus</taxon>
    </lineage>
</organism>
<evidence type="ECO:0000313" key="2">
    <source>
        <dbReference type="Proteomes" id="UP000058925"/>
    </source>
</evidence>
<dbReference type="RefSeq" id="WP_196818195.1">
    <property type="nucleotide sequence ID" value="NZ_CP012850.1"/>
</dbReference>
<dbReference type="Proteomes" id="UP000058925">
    <property type="component" value="Chromosome"/>
</dbReference>
<dbReference type="AlphaFoldDB" id="A0A654LYB1"/>